<proteinExistence type="predicted"/>
<keyword evidence="1" id="KW-0540">Nuclease</keyword>
<dbReference type="Proteomes" id="UP000199197">
    <property type="component" value="Unassembled WGS sequence"/>
</dbReference>
<dbReference type="RefSeq" id="WP_092350200.1">
    <property type="nucleotide sequence ID" value="NZ_CZVW01000014.1"/>
</dbReference>
<dbReference type="Gene3D" id="3.40.600.30">
    <property type="match status" value="1"/>
</dbReference>
<accession>A0A0P1NUK5</accession>
<keyword evidence="2" id="KW-1185">Reference proteome</keyword>
<gene>
    <name evidence="1" type="ORF">JGI23_01351</name>
</gene>
<evidence type="ECO:0000313" key="1">
    <source>
        <dbReference type="EMBL" id="CUT02876.1"/>
    </source>
</evidence>
<keyword evidence="1" id="KW-0255">Endonuclease</keyword>
<dbReference type="GO" id="GO:0004519">
    <property type="term" value="F:endonuclease activity"/>
    <property type="evidence" value="ECO:0007669"/>
    <property type="project" value="UniProtKB-KW"/>
</dbReference>
<organism evidence="1 2">
    <name type="scientific">Candidatus Chryseopegocella kryptomonas</name>
    <dbReference type="NCBI Taxonomy" id="1633643"/>
    <lineage>
        <taxon>Bacteria</taxon>
        <taxon>Pseudomonadati</taxon>
        <taxon>Candidatus Kryptoniota</taxon>
        <taxon>Candidatus Chryseopegocella</taxon>
    </lineage>
</organism>
<dbReference type="Pfam" id="PF15514">
    <property type="entry name" value="ThaI"/>
    <property type="match status" value="1"/>
</dbReference>
<dbReference type="InterPro" id="IPR038374">
    <property type="entry name" value="ThaI_sf"/>
</dbReference>
<sequence>MFSLAEAEISKGSKIGMEIGTIREQILIALLIYKFGTDNVEIAGINSPDFDLKLFGFPVSIKTKTGAIPKRIIRLSGSGVKLIWTVDWNKVDEFFNSYEPKSELLLVEVVWEKNGGFYYFPLETQKEIFESLGREKYIFKHRKGTNPRGVEISNLGLIELANHYRTRKIEINWQRPEKKIDPYEPFRRWIELWERD</sequence>
<dbReference type="EMBL" id="CZVW01000014">
    <property type="protein sequence ID" value="CUT02876.1"/>
    <property type="molecule type" value="Genomic_DNA"/>
</dbReference>
<reference evidence="2" key="1">
    <citation type="submission" date="2015-11" db="EMBL/GenBank/DDBJ databases">
        <authorList>
            <person name="Varghese N."/>
        </authorList>
    </citation>
    <scope>NUCLEOTIDE SEQUENCE [LARGE SCALE GENOMIC DNA]</scope>
    <source>
        <strain evidence="2">JGI-23</strain>
    </source>
</reference>
<name>A0A0P1NUK5_9BACT</name>
<keyword evidence="1" id="KW-0378">Hydrolase</keyword>
<protein>
    <submittedName>
        <fullName evidence="1">Restriction endonuclease ThaI</fullName>
    </submittedName>
</protein>
<dbReference type="AlphaFoldDB" id="A0A0P1NUK5"/>
<evidence type="ECO:0000313" key="2">
    <source>
        <dbReference type="Proteomes" id="UP000199197"/>
    </source>
</evidence>
<dbReference type="InterPro" id="IPR029128">
    <property type="entry name" value="ThaI"/>
</dbReference>